<evidence type="ECO:0000313" key="3">
    <source>
        <dbReference type="Proteomes" id="UP001305414"/>
    </source>
</evidence>
<comment type="caution">
    <text evidence="2">The sequence shown here is derived from an EMBL/GenBank/DDBJ whole genome shotgun (WGS) entry which is preliminary data.</text>
</comment>
<gene>
    <name evidence="2" type="ORF">RRF57_004042</name>
</gene>
<evidence type="ECO:0000256" key="1">
    <source>
        <dbReference type="SAM" id="MobiDB-lite"/>
    </source>
</evidence>
<proteinExistence type="predicted"/>
<organism evidence="2 3">
    <name type="scientific">Xylaria bambusicola</name>
    <dbReference type="NCBI Taxonomy" id="326684"/>
    <lineage>
        <taxon>Eukaryota</taxon>
        <taxon>Fungi</taxon>
        <taxon>Dikarya</taxon>
        <taxon>Ascomycota</taxon>
        <taxon>Pezizomycotina</taxon>
        <taxon>Sordariomycetes</taxon>
        <taxon>Xylariomycetidae</taxon>
        <taxon>Xylariales</taxon>
        <taxon>Xylariaceae</taxon>
        <taxon>Xylaria</taxon>
    </lineage>
</organism>
<sequence>MGADSVKRKFQSQDNSCTNMRPVSKRHDLPVQEVPPSHSNPKMAAITVLSEYRKRKEPTPTPTTTTPHQAIV</sequence>
<reference evidence="2 3" key="1">
    <citation type="submission" date="2023-10" db="EMBL/GenBank/DDBJ databases">
        <title>Draft genome sequence of Xylaria bambusicola isolate GMP-LS, the root and basal stem rot pathogen of sugarcane in Indonesia.</title>
        <authorList>
            <person name="Selvaraj P."/>
            <person name="Muralishankar V."/>
            <person name="Muruganantham S."/>
            <person name="Sp S."/>
            <person name="Haryani S."/>
            <person name="Lau K.J.X."/>
            <person name="Naqvi N.I."/>
        </authorList>
    </citation>
    <scope>NUCLEOTIDE SEQUENCE [LARGE SCALE GENOMIC DNA]</scope>
    <source>
        <strain evidence="2">GMP-LS</strain>
    </source>
</reference>
<protein>
    <submittedName>
        <fullName evidence="2">Uncharacterized protein</fullName>
    </submittedName>
</protein>
<feature type="compositionally biased region" description="Polar residues" evidence="1">
    <location>
        <begin position="12"/>
        <end position="21"/>
    </location>
</feature>
<dbReference type="AlphaFoldDB" id="A0AAN7Z420"/>
<evidence type="ECO:0000313" key="2">
    <source>
        <dbReference type="EMBL" id="KAK5628327.1"/>
    </source>
</evidence>
<keyword evidence="3" id="KW-1185">Reference proteome</keyword>
<feature type="region of interest" description="Disordered" evidence="1">
    <location>
        <begin position="1"/>
        <end position="72"/>
    </location>
</feature>
<dbReference type="EMBL" id="JAWHQM010000008">
    <property type="protein sequence ID" value="KAK5628327.1"/>
    <property type="molecule type" value="Genomic_DNA"/>
</dbReference>
<feature type="compositionally biased region" description="Low complexity" evidence="1">
    <location>
        <begin position="62"/>
        <end position="72"/>
    </location>
</feature>
<dbReference type="Proteomes" id="UP001305414">
    <property type="component" value="Unassembled WGS sequence"/>
</dbReference>
<name>A0AAN7Z420_9PEZI</name>
<accession>A0AAN7Z420</accession>